<dbReference type="EMBL" id="LIBO01000065">
    <property type="protein sequence ID" value="KRO62513.1"/>
    <property type="molecule type" value="Genomic_DNA"/>
</dbReference>
<dbReference type="Gene3D" id="3.30.1130.10">
    <property type="match status" value="1"/>
</dbReference>
<name>A0A0R2RJE1_9BACT</name>
<dbReference type="Proteomes" id="UP000051269">
    <property type="component" value="Unassembled WGS sequence"/>
</dbReference>
<feature type="domain" description="Dihydroneopterin aldolase/epimerase" evidence="1">
    <location>
        <begin position="1"/>
        <end position="74"/>
    </location>
</feature>
<evidence type="ECO:0000313" key="3">
    <source>
        <dbReference type="Proteomes" id="UP000051269"/>
    </source>
</evidence>
<dbReference type="AlphaFoldDB" id="A0A0R2RJE1"/>
<dbReference type="GO" id="GO:0006760">
    <property type="term" value="P:folic acid-containing compound metabolic process"/>
    <property type="evidence" value="ECO:0007669"/>
    <property type="project" value="InterPro"/>
</dbReference>
<reference evidence="2 3" key="1">
    <citation type="submission" date="2015-10" db="EMBL/GenBank/DDBJ databases">
        <title>Metagenome-Assembled Genomes uncover a global brackish microbiome.</title>
        <authorList>
            <person name="Hugerth L.W."/>
            <person name="Larsson J."/>
            <person name="Alneberg J."/>
            <person name="Lindh M.V."/>
            <person name="Legrand C."/>
            <person name="Pinhassi J."/>
            <person name="Andersson A.F."/>
        </authorList>
    </citation>
    <scope>NUCLEOTIDE SEQUENCE [LARGE SCALE GENOMIC DNA]</scope>
    <source>
        <strain evidence="2">BACL18 MAG-120507-bin52</strain>
    </source>
</reference>
<organism evidence="2 3">
    <name type="scientific">Verrucomicrobia subdivision 6 bacterium BACL9 MAG-120507-bin52</name>
    <dbReference type="NCBI Taxonomy" id="1655590"/>
    <lineage>
        <taxon>Bacteria</taxon>
        <taxon>Pseudomonadati</taxon>
        <taxon>Verrucomicrobiota</taxon>
        <taxon>Verrucomicrobiia</taxon>
        <taxon>Verrucomicrobiales</taxon>
        <taxon>Verrucomicrobia subdivision 6</taxon>
    </lineage>
</organism>
<accession>A0A0R2RJE1</accession>
<evidence type="ECO:0000313" key="2">
    <source>
        <dbReference type="EMBL" id="KRO62513.1"/>
    </source>
</evidence>
<dbReference type="SMART" id="SM00905">
    <property type="entry name" value="FolB"/>
    <property type="match status" value="1"/>
</dbReference>
<dbReference type="InterPro" id="IPR006157">
    <property type="entry name" value="FolB_dom"/>
</dbReference>
<dbReference type="SUPFAM" id="SSF55620">
    <property type="entry name" value="Tetrahydrobiopterin biosynthesis enzymes-like"/>
    <property type="match status" value="1"/>
</dbReference>
<proteinExistence type="predicted"/>
<protein>
    <recommendedName>
        <fullName evidence="1">Dihydroneopterin aldolase/epimerase domain-containing protein</fullName>
    </recommendedName>
</protein>
<feature type="non-terminal residue" evidence="2">
    <location>
        <position position="1"/>
    </location>
</feature>
<dbReference type="InterPro" id="IPR043133">
    <property type="entry name" value="GTP-CH-I_C/QueF"/>
</dbReference>
<evidence type="ECO:0000259" key="1">
    <source>
        <dbReference type="SMART" id="SM00905"/>
    </source>
</evidence>
<sequence length="85" mass="9956">KKAAQTDNLTHTLNYFNLSQLLRRTAQAKERKLIETLAADLAHAALQQFPIPWIEIEIKKFILPKTRHVSLQARFLRPKSKSHRR</sequence>
<dbReference type="GO" id="GO:0004150">
    <property type="term" value="F:dihydroneopterin aldolase activity"/>
    <property type="evidence" value="ECO:0007669"/>
    <property type="project" value="InterPro"/>
</dbReference>
<gene>
    <name evidence="2" type="ORF">ABR82_07700</name>
</gene>
<comment type="caution">
    <text evidence="2">The sequence shown here is derived from an EMBL/GenBank/DDBJ whole genome shotgun (WGS) entry which is preliminary data.</text>
</comment>
<dbReference type="Pfam" id="PF02152">
    <property type="entry name" value="FolB"/>
    <property type="match status" value="1"/>
</dbReference>